<comment type="caution">
    <text evidence="2">The sequence shown here is derived from an EMBL/GenBank/DDBJ whole genome shotgun (WGS) entry which is preliminary data.</text>
</comment>
<accession>A0ABT0M5G2</accession>
<proteinExistence type="predicted"/>
<sequence>MDNVAKNFFLESLCFALLLVGPALASADEGVSVEEEFLRIDGEITMRTAVEFDRALSSKTDQVWVQLNSPGGSVYSSLLIARRLHEAKLSTRILRDDLCASACALIFAAGNERVATGRLGVHQMSMDQDSNEAIQFAMGDVIEELYAFDVPSKFVTSMLRTPKETMYWFDETEIREMRFYFAANRRELPEPDPHFKEPDLPSGLNYINKGILLIEAYFDQVPERELFSTQATLSAWSEGYSLDLDGQWGPQTENVFREVFDMYTAIGGSSSGWGVNSVADVPRFLNWINDAAYANNNTDRVEFPD</sequence>
<dbReference type="InterPro" id="IPR029045">
    <property type="entry name" value="ClpP/crotonase-like_dom_sf"/>
</dbReference>
<dbReference type="EMBL" id="JALZWP010000023">
    <property type="protein sequence ID" value="MCL1630102.1"/>
    <property type="molecule type" value="Genomic_DNA"/>
</dbReference>
<gene>
    <name evidence="2" type="ORF">M3N55_15350</name>
</gene>
<evidence type="ECO:0000256" key="1">
    <source>
        <dbReference type="SAM" id="SignalP"/>
    </source>
</evidence>
<dbReference type="GO" id="GO:0006508">
    <property type="term" value="P:proteolysis"/>
    <property type="evidence" value="ECO:0007669"/>
    <property type="project" value="UniProtKB-KW"/>
</dbReference>
<dbReference type="Pfam" id="PF00574">
    <property type="entry name" value="CLP_protease"/>
    <property type="match status" value="1"/>
</dbReference>
<dbReference type="InterPro" id="IPR023562">
    <property type="entry name" value="ClpP/TepA"/>
</dbReference>
<evidence type="ECO:0000313" key="2">
    <source>
        <dbReference type="EMBL" id="MCL1630102.1"/>
    </source>
</evidence>
<keyword evidence="1" id="KW-0732">Signal</keyword>
<evidence type="ECO:0000313" key="3">
    <source>
        <dbReference type="Proteomes" id="UP001202550"/>
    </source>
</evidence>
<keyword evidence="2" id="KW-0645">Protease</keyword>
<organism evidence="2 3">
    <name type="scientific">Roseinatronobacter domitianus</name>
    <dbReference type="NCBI Taxonomy" id="2940293"/>
    <lineage>
        <taxon>Bacteria</taxon>
        <taxon>Pseudomonadati</taxon>
        <taxon>Pseudomonadota</taxon>
        <taxon>Alphaproteobacteria</taxon>
        <taxon>Rhodobacterales</taxon>
        <taxon>Paracoccaceae</taxon>
        <taxon>Roseinatronobacter</taxon>
    </lineage>
</organism>
<feature type="signal peptide" evidence="1">
    <location>
        <begin position="1"/>
        <end position="25"/>
    </location>
</feature>
<keyword evidence="2" id="KW-0378">Hydrolase</keyword>
<dbReference type="Gene3D" id="3.90.226.10">
    <property type="entry name" value="2-enoyl-CoA Hydratase, Chain A, domain 1"/>
    <property type="match status" value="1"/>
</dbReference>
<dbReference type="GO" id="GO:0008233">
    <property type="term" value="F:peptidase activity"/>
    <property type="evidence" value="ECO:0007669"/>
    <property type="project" value="UniProtKB-KW"/>
</dbReference>
<feature type="chain" id="PRO_5046393390" evidence="1">
    <location>
        <begin position="26"/>
        <end position="305"/>
    </location>
</feature>
<reference evidence="2 3" key="1">
    <citation type="submission" date="2022-05" db="EMBL/GenBank/DDBJ databases">
        <title>Seasonal and diel survey of microbial diversity of the Tyrrhenian coast.</title>
        <authorList>
            <person name="Gattoni G."/>
            <person name="Corral P."/>
        </authorList>
    </citation>
    <scope>NUCLEOTIDE SEQUENCE [LARGE SCALE GENOMIC DNA]</scope>
    <source>
        <strain evidence="2 3">V10</strain>
    </source>
</reference>
<dbReference type="Proteomes" id="UP001202550">
    <property type="component" value="Unassembled WGS sequence"/>
</dbReference>
<protein>
    <submittedName>
        <fullName evidence="2">ATP-dependent Clp protease proteolytic subunit</fullName>
    </submittedName>
</protein>
<dbReference type="SUPFAM" id="SSF52096">
    <property type="entry name" value="ClpP/crotonase"/>
    <property type="match status" value="1"/>
</dbReference>
<name>A0ABT0M5G2_9RHOB</name>
<keyword evidence="3" id="KW-1185">Reference proteome</keyword>
<dbReference type="RefSeq" id="WP_249060723.1">
    <property type="nucleotide sequence ID" value="NZ_JALZWP010000023.1"/>
</dbReference>